<proteinExistence type="predicted"/>
<sequence length="160" mass="18075">MLRRFIQKFDEKFRGTEKGILVTYFNISFVIYVHTHTSVNKTNPLNNTVYPVCSCLADERIKQKTALDNRAGITNYSSLPTVRCSVVLSNKITRMDGMDGREGGKKNSYSFHSEKNPIVGGEGGGKRLLLLFDGVMSKFRLSCIDHRQNYSRSLSVTILD</sequence>
<dbReference type="Proteomes" id="UP001054945">
    <property type="component" value="Unassembled WGS sequence"/>
</dbReference>
<organism evidence="1 2">
    <name type="scientific">Caerostris extrusa</name>
    <name type="common">Bark spider</name>
    <name type="synonym">Caerostris bankana</name>
    <dbReference type="NCBI Taxonomy" id="172846"/>
    <lineage>
        <taxon>Eukaryota</taxon>
        <taxon>Metazoa</taxon>
        <taxon>Ecdysozoa</taxon>
        <taxon>Arthropoda</taxon>
        <taxon>Chelicerata</taxon>
        <taxon>Arachnida</taxon>
        <taxon>Araneae</taxon>
        <taxon>Araneomorphae</taxon>
        <taxon>Entelegynae</taxon>
        <taxon>Araneoidea</taxon>
        <taxon>Araneidae</taxon>
        <taxon>Caerostris</taxon>
    </lineage>
</organism>
<accession>A0AAV4WHH5</accession>
<protein>
    <submittedName>
        <fullName evidence="1">Uncharacterized protein</fullName>
    </submittedName>
</protein>
<gene>
    <name evidence="1" type="ORF">CEXT_813801</name>
</gene>
<keyword evidence="2" id="KW-1185">Reference proteome</keyword>
<evidence type="ECO:0000313" key="2">
    <source>
        <dbReference type="Proteomes" id="UP001054945"/>
    </source>
</evidence>
<name>A0AAV4WHH5_CAEEX</name>
<comment type="caution">
    <text evidence="1">The sequence shown here is derived from an EMBL/GenBank/DDBJ whole genome shotgun (WGS) entry which is preliminary data.</text>
</comment>
<reference evidence="1 2" key="1">
    <citation type="submission" date="2021-06" db="EMBL/GenBank/DDBJ databases">
        <title>Caerostris extrusa draft genome.</title>
        <authorList>
            <person name="Kono N."/>
            <person name="Arakawa K."/>
        </authorList>
    </citation>
    <scope>NUCLEOTIDE SEQUENCE [LARGE SCALE GENOMIC DNA]</scope>
</reference>
<dbReference type="AlphaFoldDB" id="A0AAV4WHH5"/>
<evidence type="ECO:0000313" key="1">
    <source>
        <dbReference type="EMBL" id="GIY82207.1"/>
    </source>
</evidence>
<dbReference type="EMBL" id="BPLR01016221">
    <property type="protein sequence ID" value="GIY82207.1"/>
    <property type="molecule type" value="Genomic_DNA"/>
</dbReference>